<dbReference type="Pfam" id="PF02472">
    <property type="entry name" value="ExbD"/>
    <property type="match status" value="1"/>
</dbReference>
<evidence type="ECO:0000313" key="10">
    <source>
        <dbReference type="Proteomes" id="UP000334340"/>
    </source>
</evidence>
<feature type="transmembrane region" description="Helical" evidence="8">
    <location>
        <begin position="24"/>
        <end position="46"/>
    </location>
</feature>
<evidence type="ECO:0000256" key="7">
    <source>
        <dbReference type="RuleBase" id="RU003879"/>
    </source>
</evidence>
<dbReference type="PANTHER" id="PTHR30558:SF7">
    <property type="entry name" value="TOL-PAL SYSTEM PROTEIN TOLR"/>
    <property type="match status" value="1"/>
</dbReference>
<organism evidence="9 10">
    <name type="scientific">Candidatus Methylomirabilis lanthanidiphila</name>
    <dbReference type="NCBI Taxonomy" id="2211376"/>
    <lineage>
        <taxon>Bacteria</taxon>
        <taxon>Candidatus Methylomirabilota</taxon>
        <taxon>Candidatus Methylomirabilia</taxon>
        <taxon>Candidatus Methylomirabilales</taxon>
        <taxon>Candidatus Methylomirabilaceae</taxon>
        <taxon>Candidatus Methylomirabilis</taxon>
    </lineage>
</organism>
<keyword evidence="7" id="KW-0813">Transport</keyword>
<sequence length="147" mass="15767">MAMMSPGTGSSERPGGSALSEINITPFVDVVLVLLVIFLITAPMMLRGIDVKVPKTEAKNVGPEERLMLTVTKEKAIYLDNQPITLGRLEGVLVGLRQRNAKAAVFLRADEGVAYGVVVKVMDAVKKAGIERLGMVTEPIPPPTRGQ</sequence>
<dbReference type="GO" id="GO:0015031">
    <property type="term" value="P:protein transport"/>
    <property type="evidence" value="ECO:0007669"/>
    <property type="project" value="UniProtKB-KW"/>
</dbReference>
<dbReference type="GO" id="GO:0022857">
    <property type="term" value="F:transmembrane transporter activity"/>
    <property type="evidence" value="ECO:0007669"/>
    <property type="project" value="InterPro"/>
</dbReference>
<dbReference type="AlphaFoldDB" id="A0A564ZIN9"/>
<evidence type="ECO:0000313" key="9">
    <source>
        <dbReference type="EMBL" id="VUZ85185.1"/>
    </source>
</evidence>
<reference evidence="9 10" key="1">
    <citation type="submission" date="2019-07" db="EMBL/GenBank/DDBJ databases">
        <authorList>
            <person name="Cremers G."/>
        </authorList>
    </citation>
    <scope>NUCLEOTIDE SEQUENCE [LARGE SCALE GENOMIC DNA]</scope>
</reference>
<evidence type="ECO:0000256" key="1">
    <source>
        <dbReference type="ARBA" id="ARBA00004162"/>
    </source>
</evidence>
<keyword evidence="4 7" id="KW-0812">Transmembrane</keyword>
<dbReference type="Gene3D" id="3.30.420.270">
    <property type="match status" value="1"/>
</dbReference>
<keyword evidence="7" id="KW-0653">Protein transport</keyword>
<keyword evidence="3" id="KW-1003">Cell membrane</keyword>
<dbReference type="InterPro" id="IPR003400">
    <property type="entry name" value="ExbD"/>
</dbReference>
<comment type="similarity">
    <text evidence="2 7">Belongs to the ExbD/TolR family.</text>
</comment>
<evidence type="ECO:0000256" key="3">
    <source>
        <dbReference type="ARBA" id="ARBA00022475"/>
    </source>
</evidence>
<dbReference type="GO" id="GO:0005886">
    <property type="term" value="C:plasma membrane"/>
    <property type="evidence" value="ECO:0007669"/>
    <property type="project" value="UniProtKB-SubCell"/>
</dbReference>
<evidence type="ECO:0000256" key="6">
    <source>
        <dbReference type="ARBA" id="ARBA00023136"/>
    </source>
</evidence>
<gene>
    <name evidence="9" type="ORF">MELA_01561</name>
</gene>
<evidence type="ECO:0000256" key="5">
    <source>
        <dbReference type="ARBA" id="ARBA00022989"/>
    </source>
</evidence>
<evidence type="ECO:0000256" key="4">
    <source>
        <dbReference type="ARBA" id="ARBA00022692"/>
    </source>
</evidence>
<accession>A0A564ZIN9</accession>
<dbReference type="PANTHER" id="PTHR30558">
    <property type="entry name" value="EXBD MEMBRANE COMPONENT OF PMF-DRIVEN MACROMOLECULE IMPORT SYSTEM"/>
    <property type="match status" value="1"/>
</dbReference>
<protein>
    <submittedName>
        <fullName evidence="9">Biopolymer transporter TolR</fullName>
    </submittedName>
</protein>
<keyword evidence="5 8" id="KW-1133">Transmembrane helix</keyword>
<proteinExistence type="inferred from homology"/>
<dbReference type="EMBL" id="CABIKM010000023">
    <property type="protein sequence ID" value="VUZ85185.1"/>
    <property type="molecule type" value="Genomic_DNA"/>
</dbReference>
<evidence type="ECO:0000256" key="2">
    <source>
        <dbReference type="ARBA" id="ARBA00005811"/>
    </source>
</evidence>
<keyword evidence="10" id="KW-1185">Reference proteome</keyword>
<dbReference type="Proteomes" id="UP000334340">
    <property type="component" value="Unassembled WGS sequence"/>
</dbReference>
<comment type="subcellular location">
    <subcellularLocation>
        <location evidence="1">Cell membrane</location>
        <topology evidence="1">Single-pass membrane protein</topology>
    </subcellularLocation>
    <subcellularLocation>
        <location evidence="7">Cell membrane</location>
        <topology evidence="7">Single-pass type II membrane protein</topology>
    </subcellularLocation>
</comment>
<evidence type="ECO:0000256" key="8">
    <source>
        <dbReference type="SAM" id="Phobius"/>
    </source>
</evidence>
<keyword evidence="6 8" id="KW-0472">Membrane</keyword>
<name>A0A564ZIN9_9BACT</name>